<proteinExistence type="predicted"/>
<dbReference type="RefSeq" id="WP_170033563.1">
    <property type="nucleotide sequence ID" value="NZ_JABDTL010000001.1"/>
</dbReference>
<accession>A0A841GZ68</accession>
<dbReference type="GO" id="GO:0003690">
    <property type="term" value="F:double-stranded DNA binding"/>
    <property type="evidence" value="ECO:0007669"/>
    <property type="project" value="TreeGrafter"/>
</dbReference>
<comment type="caution">
    <text evidence="1">The sequence shown here is derived from an EMBL/GenBank/DDBJ whole genome shotgun (WGS) entry which is preliminary data.</text>
</comment>
<gene>
    <name evidence="1" type="ORF">HNQ61_002674</name>
</gene>
<dbReference type="PANTHER" id="PTHR12083">
    <property type="entry name" value="BIFUNCTIONAL POLYNUCLEOTIDE PHOSPHATASE/KINASE"/>
    <property type="match status" value="1"/>
</dbReference>
<dbReference type="Pfam" id="PF13671">
    <property type="entry name" value="AAA_33"/>
    <property type="match status" value="1"/>
</dbReference>
<dbReference type="GO" id="GO:0046404">
    <property type="term" value="F:ATP-dependent polydeoxyribonucleotide 5'-hydroxyl-kinase activity"/>
    <property type="evidence" value="ECO:0007669"/>
    <property type="project" value="TreeGrafter"/>
</dbReference>
<organism evidence="1 2">
    <name type="scientific">Longimicrobium terrae</name>
    <dbReference type="NCBI Taxonomy" id="1639882"/>
    <lineage>
        <taxon>Bacteria</taxon>
        <taxon>Pseudomonadati</taxon>
        <taxon>Gemmatimonadota</taxon>
        <taxon>Longimicrobiia</taxon>
        <taxon>Longimicrobiales</taxon>
        <taxon>Longimicrobiaceae</taxon>
        <taxon>Longimicrobium</taxon>
    </lineage>
</organism>
<dbReference type="PANTHER" id="PTHR12083:SF9">
    <property type="entry name" value="BIFUNCTIONAL POLYNUCLEOTIDE PHOSPHATASE_KINASE"/>
    <property type="match status" value="1"/>
</dbReference>
<evidence type="ECO:0000313" key="1">
    <source>
        <dbReference type="EMBL" id="MBB6071052.1"/>
    </source>
</evidence>
<keyword evidence="2" id="KW-1185">Reference proteome</keyword>
<name>A0A841GZ68_9BACT</name>
<dbReference type="GO" id="GO:0006281">
    <property type="term" value="P:DNA repair"/>
    <property type="evidence" value="ECO:0007669"/>
    <property type="project" value="TreeGrafter"/>
</dbReference>
<dbReference type="AlphaFoldDB" id="A0A841GZ68"/>
<dbReference type="SUPFAM" id="SSF52540">
    <property type="entry name" value="P-loop containing nucleoside triphosphate hydrolases"/>
    <property type="match status" value="1"/>
</dbReference>
<dbReference type="GO" id="GO:0046403">
    <property type="term" value="F:polynucleotide 3'-phosphatase activity"/>
    <property type="evidence" value="ECO:0007669"/>
    <property type="project" value="TreeGrafter"/>
</dbReference>
<evidence type="ECO:0000313" key="2">
    <source>
        <dbReference type="Proteomes" id="UP000582837"/>
    </source>
</evidence>
<dbReference type="InterPro" id="IPR027417">
    <property type="entry name" value="P-loop_NTPase"/>
</dbReference>
<protein>
    <recommendedName>
        <fullName evidence="3">Kinase</fullName>
    </recommendedName>
</protein>
<evidence type="ECO:0008006" key="3">
    <source>
        <dbReference type="Google" id="ProtNLM"/>
    </source>
</evidence>
<reference evidence="1 2" key="1">
    <citation type="submission" date="2020-08" db="EMBL/GenBank/DDBJ databases">
        <title>Genomic Encyclopedia of Type Strains, Phase IV (KMG-IV): sequencing the most valuable type-strain genomes for metagenomic binning, comparative biology and taxonomic classification.</title>
        <authorList>
            <person name="Goeker M."/>
        </authorList>
    </citation>
    <scope>NUCLEOTIDE SEQUENCE [LARGE SCALE GENOMIC DNA]</scope>
    <source>
        <strain evidence="1 2">DSM 29007</strain>
    </source>
</reference>
<dbReference type="EMBL" id="JACHIA010000006">
    <property type="protein sequence ID" value="MBB6071052.1"/>
    <property type="molecule type" value="Genomic_DNA"/>
</dbReference>
<dbReference type="Proteomes" id="UP000582837">
    <property type="component" value="Unassembled WGS sequence"/>
</dbReference>
<sequence>MEAVILVGIQASGKSTFYKQMFFDTHVRISRDLLRTKNREARLLQLCLETRQPFVIDNTNPLAEERARYIGPARAAGFRVTGYFFRTEPRAAIARNNLREGRARIPIPGLLGTYKKLEEPRVDEGFDELNRVTLTADGRFVVEPLHGPGPAADGSA</sequence>
<dbReference type="Gene3D" id="3.40.50.300">
    <property type="entry name" value="P-loop containing nucleotide triphosphate hydrolases"/>
    <property type="match status" value="1"/>
</dbReference>